<dbReference type="Proteomes" id="UP001595526">
    <property type="component" value="Unassembled WGS sequence"/>
</dbReference>
<proteinExistence type="predicted"/>
<protein>
    <recommendedName>
        <fullName evidence="3">DUF4394 domain-containing protein</fullName>
    </recommendedName>
</protein>
<name>A0ABV7JT55_9SPHI</name>
<gene>
    <name evidence="1" type="ORF">ACFOET_20180</name>
</gene>
<evidence type="ECO:0000313" key="1">
    <source>
        <dbReference type="EMBL" id="MFC3199949.1"/>
    </source>
</evidence>
<keyword evidence="2" id="KW-1185">Reference proteome</keyword>
<dbReference type="RefSeq" id="WP_379026069.1">
    <property type="nucleotide sequence ID" value="NZ_JBHRTA010000061.1"/>
</dbReference>
<dbReference type="EMBL" id="JBHRTA010000061">
    <property type="protein sequence ID" value="MFC3199949.1"/>
    <property type="molecule type" value="Genomic_DNA"/>
</dbReference>
<evidence type="ECO:0008006" key="3">
    <source>
        <dbReference type="Google" id="ProtNLM"/>
    </source>
</evidence>
<feature type="non-terminal residue" evidence="1">
    <location>
        <position position="1"/>
    </location>
</feature>
<accession>A0ABV7JT55</accession>
<comment type="caution">
    <text evidence="1">The sequence shown here is derived from an EMBL/GenBank/DDBJ whole genome shotgun (WGS) entry which is preliminary data.</text>
</comment>
<evidence type="ECO:0000313" key="2">
    <source>
        <dbReference type="Proteomes" id="UP001595526"/>
    </source>
</evidence>
<reference evidence="2" key="1">
    <citation type="journal article" date="2019" name="Int. J. Syst. Evol. Microbiol.">
        <title>The Global Catalogue of Microorganisms (GCM) 10K type strain sequencing project: providing services to taxonomists for standard genome sequencing and annotation.</title>
        <authorList>
            <consortium name="The Broad Institute Genomics Platform"/>
            <consortium name="The Broad Institute Genome Sequencing Center for Infectious Disease"/>
            <person name="Wu L."/>
            <person name="Ma J."/>
        </authorList>
    </citation>
    <scope>NUCLEOTIDE SEQUENCE [LARGE SCALE GENOMIC DNA]</scope>
    <source>
        <strain evidence="2">KCTC 52416</strain>
    </source>
</reference>
<sequence>ETITSIVANANGTFTYNDENGNPHVINIADLETLTVLDYDDAGHVLNYRDEDNTLHSFDLNVGKLDYDATTNTLTYTDEDGTPTTIAPNNTELEYDPATGILTYTNTLGQTQTVDLRAVNIAYNNTTSLLAATDVQAAIDELAANINSSEASNGLHIETIDPATEGHIKLGGALTKPTEIETDATNTLAITGLQPGDVDQDNLLVTDANGVLKTISPNKFVRFFYMPSIVFDTSSPNPTGPLRTRNLYQEYVNQFTGAGSPGLVGSTGAPETIPYLPQAEDLYYYITYYDDDVFADLSINQNGELSYRVIGPGTPTSFMNIVFVIKD</sequence>
<organism evidence="1 2">
    <name type="scientific">Parapedobacter deserti</name>
    <dbReference type="NCBI Taxonomy" id="1912957"/>
    <lineage>
        <taxon>Bacteria</taxon>
        <taxon>Pseudomonadati</taxon>
        <taxon>Bacteroidota</taxon>
        <taxon>Sphingobacteriia</taxon>
        <taxon>Sphingobacteriales</taxon>
        <taxon>Sphingobacteriaceae</taxon>
        <taxon>Parapedobacter</taxon>
    </lineage>
</organism>